<dbReference type="RefSeq" id="WP_245996237.1">
    <property type="nucleotide sequence ID" value="NZ_QTTN01000046.1"/>
</dbReference>
<comment type="caution">
    <text evidence="2">The sequence shown here is derived from an EMBL/GenBank/DDBJ whole genome shotgun (WGS) entry which is preliminary data.</text>
</comment>
<accession>A0A3D9QVA4</accession>
<evidence type="ECO:0000259" key="1">
    <source>
        <dbReference type="Pfam" id="PF00149"/>
    </source>
</evidence>
<dbReference type="PANTHER" id="PTHR32440">
    <property type="entry name" value="PHOSPHATASE DCR2-RELATED-RELATED"/>
    <property type="match status" value="1"/>
</dbReference>
<dbReference type="GO" id="GO:0005737">
    <property type="term" value="C:cytoplasm"/>
    <property type="evidence" value="ECO:0007669"/>
    <property type="project" value="TreeGrafter"/>
</dbReference>
<dbReference type="Gene3D" id="3.60.21.10">
    <property type="match status" value="1"/>
</dbReference>
<dbReference type="InterPro" id="IPR011230">
    <property type="entry name" value="PAP14/16/28/29"/>
</dbReference>
<dbReference type="InterPro" id="IPR004843">
    <property type="entry name" value="Calcineurin-like_PHP"/>
</dbReference>
<feature type="domain" description="Calcineurin-like phosphoesterase" evidence="1">
    <location>
        <begin position="24"/>
        <end position="254"/>
    </location>
</feature>
<proteinExistence type="predicted"/>
<organism evidence="2 3">
    <name type="scientific">Paenibacillus taihuensis</name>
    <dbReference type="NCBI Taxonomy" id="1156355"/>
    <lineage>
        <taxon>Bacteria</taxon>
        <taxon>Bacillati</taxon>
        <taxon>Bacillota</taxon>
        <taxon>Bacilli</taxon>
        <taxon>Bacillales</taxon>
        <taxon>Paenibacillaceae</taxon>
        <taxon>Paenibacillus</taxon>
    </lineage>
</organism>
<protein>
    <submittedName>
        <fullName evidence="2">3',5'-cyclic AMP phosphodiesterase CpdA</fullName>
    </submittedName>
</protein>
<dbReference type="InterPro" id="IPR029052">
    <property type="entry name" value="Metallo-depent_PP-like"/>
</dbReference>
<dbReference type="CDD" id="cd07383">
    <property type="entry name" value="MPP_Dcr2"/>
    <property type="match status" value="1"/>
</dbReference>
<dbReference type="SUPFAM" id="SSF56300">
    <property type="entry name" value="Metallo-dependent phosphatases"/>
    <property type="match status" value="1"/>
</dbReference>
<gene>
    <name evidence="2" type="ORF">A8990_1465</name>
</gene>
<dbReference type="EMBL" id="QTTN01000046">
    <property type="protein sequence ID" value="REE66953.1"/>
    <property type="molecule type" value="Genomic_DNA"/>
</dbReference>
<evidence type="ECO:0000313" key="2">
    <source>
        <dbReference type="EMBL" id="REE66953.1"/>
    </source>
</evidence>
<reference evidence="2 3" key="1">
    <citation type="submission" date="2018-08" db="EMBL/GenBank/DDBJ databases">
        <title>Genomic Encyclopedia of Type Strains, Phase III (KMG-III): the genomes of soil and plant-associated and newly described type strains.</title>
        <authorList>
            <person name="Whitman W."/>
        </authorList>
    </citation>
    <scope>NUCLEOTIDE SEQUENCE [LARGE SCALE GENOMIC DNA]</scope>
    <source>
        <strain evidence="2 3">CGMCC 1.10966</strain>
    </source>
</reference>
<dbReference type="Pfam" id="PF00149">
    <property type="entry name" value="Metallophos"/>
    <property type="match status" value="1"/>
</dbReference>
<dbReference type="PIRSF" id="PIRSF030250">
    <property type="entry name" value="Ptase_At2g46880"/>
    <property type="match status" value="1"/>
</dbReference>
<dbReference type="PANTHER" id="PTHR32440:SF0">
    <property type="entry name" value="PHOSPHATASE DCR2-RELATED"/>
    <property type="match status" value="1"/>
</dbReference>
<name>A0A3D9QVA4_9BACL</name>
<dbReference type="Proteomes" id="UP000256304">
    <property type="component" value="Unassembled WGS sequence"/>
</dbReference>
<keyword evidence="3" id="KW-1185">Reference proteome</keyword>
<dbReference type="AlphaFoldDB" id="A0A3D9QVA4"/>
<evidence type="ECO:0000313" key="3">
    <source>
        <dbReference type="Proteomes" id="UP000256304"/>
    </source>
</evidence>
<dbReference type="GO" id="GO:0016788">
    <property type="term" value="F:hydrolase activity, acting on ester bonds"/>
    <property type="evidence" value="ECO:0007669"/>
    <property type="project" value="TreeGrafter"/>
</dbReference>
<sequence>MGIEAEAAKSLPKSLHYREDGTFTIVQFTDLHWQNGEPDDMLTKLLMERVLEQTSPDLVVFTGDVIYSEDCVDPKQSFRDAVRSAEVRGIPWAAVYGNHDTEHLVTRDELMQVQLEHKHCLSSAGPEEIHGVGNYVLLLKAHGSDKPLNALYMLDSGSYSTLPQLEGYEWIHRDQIDWYVSQSARLREENGGEPLPALSFFHIPLPEYDEVWQKELCFGSRHEGVASPRINSGLFTAMMEMGDIVGTFCGHDHVNDYWGELFGIRLCYGRATGYQTYGREGFPRGARVIRLRQGERDFVTELRLDDGSVVHEQEEHYPKGIQL</sequence>